<evidence type="ECO:0000256" key="6">
    <source>
        <dbReference type="ARBA" id="ARBA00022801"/>
    </source>
</evidence>
<dbReference type="SMART" id="SM00479">
    <property type="entry name" value="EXOIII"/>
    <property type="match status" value="1"/>
</dbReference>
<evidence type="ECO:0000313" key="12">
    <source>
        <dbReference type="Proteomes" id="UP000095751"/>
    </source>
</evidence>
<name>A0A1E7FKB2_9STRA</name>
<feature type="domain" description="Exonuclease" evidence="10">
    <location>
        <begin position="4"/>
        <end position="173"/>
    </location>
</feature>
<dbReference type="Pfam" id="PF00929">
    <property type="entry name" value="RNase_T"/>
    <property type="match status" value="1"/>
</dbReference>
<dbReference type="FunFam" id="3.30.420.10:FF:000007">
    <property type="entry name" value="Interferon-stimulated exonuclease gene 20"/>
    <property type="match status" value="1"/>
</dbReference>
<gene>
    <name evidence="11" type="ORF">FRACYDRAFT_268353</name>
</gene>
<evidence type="ECO:0000256" key="2">
    <source>
        <dbReference type="ARBA" id="ARBA00010489"/>
    </source>
</evidence>
<dbReference type="InterPro" id="IPR036397">
    <property type="entry name" value="RNaseH_sf"/>
</dbReference>
<dbReference type="InParanoid" id="A0A1E7FKB2"/>
<evidence type="ECO:0000313" key="11">
    <source>
        <dbReference type="EMBL" id="OEU18577.1"/>
    </source>
</evidence>
<dbReference type="KEGG" id="fcy:FRACYDRAFT_268353"/>
<dbReference type="InterPro" id="IPR037431">
    <property type="entry name" value="REX4_DEDDh_dom"/>
</dbReference>
<comment type="function">
    <text evidence="9">Exoribonuclease involved in ribosome biosynthesis. Involved in the processing of ITS1, the internal transcribed spacer localized between the 18S and 5.8S rRNAs.</text>
</comment>
<dbReference type="GO" id="GO:0003676">
    <property type="term" value="F:nucleic acid binding"/>
    <property type="evidence" value="ECO:0007669"/>
    <property type="project" value="InterPro"/>
</dbReference>
<dbReference type="InterPro" id="IPR013520">
    <property type="entry name" value="Ribonucl_H"/>
</dbReference>
<dbReference type="GO" id="GO:0008408">
    <property type="term" value="F:3'-5' exonuclease activity"/>
    <property type="evidence" value="ECO:0007669"/>
    <property type="project" value="InterPro"/>
</dbReference>
<proteinExistence type="inferred from homology"/>
<keyword evidence="6" id="KW-0378">Hydrolase</keyword>
<dbReference type="GO" id="GO:0006364">
    <property type="term" value="P:rRNA processing"/>
    <property type="evidence" value="ECO:0007669"/>
    <property type="project" value="UniProtKB-KW"/>
</dbReference>
<keyword evidence="4" id="KW-0698">rRNA processing</keyword>
<dbReference type="SUPFAM" id="SSF53098">
    <property type="entry name" value="Ribonuclease H-like"/>
    <property type="match status" value="1"/>
</dbReference>
<reference evidence="11 12" key="1">
    <citation type="submission" date="2016-09" db="EMBL/GenBank/DDBJ databases">
        <title>Extensive genetic diversity and differential bi-allelic expression allows diatom success in the polar Southern Ocean.</title>
        <authorList>
            <consortium name="DOE Joint Genome Institute"/>
            <person name="Mock T."/>
            <person name="Otillar R.P."/>
            <person name="Strauss J."/>
            <person name="Dupont C."/>
            <person name="Frickenhaus S."/>
            <person name="Maumus F."/>
            <person name="Mcmullan M."/>
            <person name="Sanges R."/>
            <person name="Schmutz J."/>
            <person name="Toseland A."/>
            <person name="Valas R."/>
            <person name="Veluchamy A."/>
            <person name="Ward B.J."/>
            <person name="Allen A."/>
            <person name="Barry K."/>
            <person name="Falciatore A."/>
            <person name="Ferrante M."/>
            <person name="Fortunato A.E."/>
            <person name="Gloeckner G."/>
            <person name="Gruber A."/>
            <person name="Hipkin R."/>
            <person name="Janech M."/>
            <person name="Kroth P."/>
            <person name="Leese F."/>
            <person name="Lindquist E."/>
            <person name="Lyon B.R."/>
            <person name="Martin J."/>
            <person name="Mayer C."/>
            <person name="Parker M."/>
            <person name="Quesneville H."/>
            <person name="Raymond J."/>
            <person name="Uhlig C."/>
            <person name="Valentin K.U."/>
            <person name="Worden A.Z."/>
            <person name="Armbrust E.V."/>
            <person name="Bowler C."/>
            <person name="Green B."/>
            <person name="Moulton V."/>
            <person name="Van Oosterhout C."/>
            <person name="Grigoriev I."/>
        </authorList>
    </citation>
    <scope>NUCLEOTIDE SEQUENCE [LARGE SCALE GENOMIC DNA]</scope>
    <source>
        <strain evidence="11 12">CCMP1102</strain>
    </source>
</reference>
<keyword evidence="12" id="KW-1185">Reference proteome</keyword>
<evidence type="ECO:0000256" key="3">
    <source>
        <dbReference type="ARBA" id="ARBA00016937"/>
    </source>
</evidence>
<dbReference type="EMBL" id="KV784356">
    <property type="protein sequence ID" value="OEU18577.1"/>
    <property type="molecule type" value="Genomic_DNA"/>
</dbReference>
<evidence type="ECO:0000256" key="1">
    <source>
        <dbReference type="ARBA" id="ARBA00004123"/>
    </source>
</evidence>
<dbReference type="Gene3D" id="3.30.420.10">
    <property type="entry name" value="Ribonuclease H-like superfamily/Ribonuclease H"/>
    <property type="match status" value="1"/>
</dbReference>
<dbReference type="InterPro" id="IPR047021">
    <property type="entry name" value="REXO1/3/4-like"/>
</dbReference>
<organism evidence="11 12">
    <name type="scientific">Fragilariopsis cylindrus CCMP1102</name>
    <dbReference type="NCBI Taxonomy" id="635003"/>
    <lineage>
        <taxon>Eukaryota</taxon>
        <taxon>Sar</taxon>
        <taxon>Stramenopiles</taxon>
        <taxon>Ochrophyta</taxon>
        <taxon>Bacillariophyta</taxon>
        <taxon>Bacillariophyceae</taxon>
        <taxon>Bacillariophycidae</taxon>
        <taxon>Bacillariales</taxon>
        <taxon>Bacillariaceae</taxon>
        <taxon>Fragilariopsis</taxon>
    </lineage>
</organism>
<protein>
    <recommendedName>
        <fullName evidence="3">RNA exonuclease 4</fullName>
    </recommendedName>
</protein>
<dbReference type="PANTHER" id="PTHR12801">
    <property type="entry name" value="RNA EXONUCLEASE REXO1 / RECO3 FAMILY MEMBER-RELATED"/>
    <property type="match status" value="1"/>
</dbReference>
<dbReference type="AlphaFoldDB" id="A0A1E7FKB2"/>
<comment type="subcellular location">
    <subcellularLocation>
        <location evidence="1">Nucleus</location>
    </subcellularLocation>
</comment>
<keyword evidence="5" id="KW-0540">Nuclease</keyword>
<evidence type="ECO:0000256" key="4">
    <source>
        <dbReference type="ARBA" id="ARBA00022552"/>
    </source>
</evidence>
<dbReference type="GO" id="GO:0005634">
    <property type="term" value="C:nucleus"/>
    <property type="evidence" value="ECO:0007669"/>
    <property type="project" value="UniProtKB-SubCell"/>
</dbReference>
<keyword evidence="8" id="KW-0539">Nucleus</keyword>
<dbReference type="InterPro" id="IPR012337">
    <property type="entry name" value="RNaseH-like_sf"/>
</dbReference>
<keyword evidence="7 11" id="KW-0269">Exonuclease</keyword>
<evidence type="ECO:0000256" key="5">
    <source>
        <dbReference type="ARBA" id="ARBA00022722"/>
    </source>
</evidence>
<evidence type="ECO:0000256" key="8">
    <source>
        <dbReference type="ARBA" id="ARBA00023242"/>
    </source>
</evidence>
<accession>A0A1E7FKB2</accession>
<dbReference type="OrthoDB" id="16516at2759"/>
<comment type="similarity">
    <text evidence="2">Belongs to the REXO4 family.</text>
</comment>
<evidence type="ECO:0000256" key="7">
    <source>
        <dbReference type="ARBA" id="ARBA00022839"/>
    </source>
</evidence>
<evidence type="ECO:0000256" key="9">
    <source>
        <dbReference type="ARBA" id="ARBA00025599"/>
    </source>
</evidence>
<dbReference type="PANTHER" id="PTHR12801:SF45">
    <property type="entry name" value="RNA EXONUCLEASE 4"/>
    <property type="match status" value="1"/>
</dbReference>
<dbReference type="CDD" id="cd06144">
    <property type="entry name" value="REX4_like"/>
    <property type="match status" value="1"/>
</dbReference>
<dbReference type="Proteomes" id="UP000095751">
    <property type="component" value="Unassembled WGS sequence"/>
</dbReference>
<sequence>MANQMVALDCEMVGVGPKGKISVLARVSVVDYYGRSVFDSFVHVEERVTDYRTHVSGVTEQDLKNGVDFGLVRKSVKQVLKNKIIVGHGLENDLRALKIEQDHTWYNIRDSATQYQPYMRLDHFGQLRPYRLRDLTWYHLGIVIQEGGKPHDSIEDARAAMALYRKAQPNWDYEIDCRRRNALATFAQQRRRY</sequence>
<evidence type="ECO:0000259" key="10">
    <source>
        <dbReference type="SMART" id="SM00479"/>
    </source>
</evidence>